<proteinExistence type="predicted"/>
<organism evidence="1">
    <name type="scientific">hydrothermal vent metagenome</name>
    <dbReference type="NCBI Taxonomy" id="652676"/>
    <lineage>
        <taxon>unclassified sequences</taxon>
        <taxon>metagenomes</taxon>
        <taxon>ecological metagenomes</taxon>
    </lineage>
</organism>
<accession>A0A3B0S0A9</accession>
<dbReference type="PANTHER" id="PTHR30290">
    <property type="entry name" value="PERIPLASMIC BINDING COMPONENT OF ABC TRANSPORTER"/>
    <property type="match status" value="1"/>
</dbReference>
<feature type="non-terminal residue" evidence="1">
    <location>
        <position position="1"/>
    </location>
</feature>
<dbReference type="AlphaFoldDB" id="A0A3B0S0A9"/>
<gene>
    <name evidence="1" type="ORF">MNBD_ACTINO01-2335</name>
</gene>
<dbReference type="GO" id="GO:1904680">
    <property type="term" value="F:peptide transmembrane transporter activity"/>
    <property type="evidence" value="ECO:0007669"/>
    <property type="project" value="TreeGrafter"/>
</dbReference>
<protein>
    <recommendedName>
        <fullName evidence="2">Solute-binding protein family 5 domain-containing protein</fullName>
    </recommendedName>
</protein>
<dbReference type="SUPFAM" id="SSF53850">
    <property type="entry name" value="Periplasmic binding protein-like II"/>
    <property type="match status" value="1"/>
</dbReference>
<sequence length="234" mass="25346">EFLDFRTALATSIDRQRILDETGVPWLPETPGILIPVGESAWSIYEAGIAMIRQLPDGATSVLTTTGNADERPKIAHALEPAFTAAGVVYESELQDSQLFFQTTIVEGSYDIGLWAWVGGEGYSGRLGLMEMLDPAGSPPDGNFGNWGSGGTANEATVRFSQIVAEARTTVDADRFDELVREAESILAQELPLIPLFSRGSGLGVWPDVVTGVIHNGSRSTFTWNVETWQRLGE</sequence>
<evidence type="ECO:0000313" key="1">
    <source>
        <dbReference type="EMBL" id="VAV99300.1"/>
    </source>
</evidence>
<name>A0A3B0S0A9_9ZZZZ</name>
<dbReference type="InterPro" id="IPR039424">
    <property type="entry name" value="SBP_5"/>
</dbReference>
<dbReference type="Gene3D" id="3.10.105.10">
    <property type="entry name" value="Dipeptide-binding Protein, Domain 3"/>
    <property type="match status" value="1"/>
</dbReference>
<reference evidence="1" key="1">
    <citation type="submission" date="2018-06" db="EMBL/GenBank/DDBJ databases">
        <authorList>
            <person name="Zhirakovskaya E."/>
        </authorList>
    </citation>
    <scope>NUCLEOTIDE SEQUENCE</scope>
</reference>
<dbReference type="EMBL" id="UOEI01000254">
    <property type="protein sequence ID" value="VAV99300.1"/>
    <property type="molecule type" value="Genomic_DNA"/>
</dbReference>
<dbReference type="GO" id="GO:0015833">
    <property type="term" value="P:peptide transport"/>
    <property type="evidence" value="ECO:0007669"/>
    <property type="project" value="TreeGrafter"/>
</dbReference>
<evidence type="ECO:0008006" key="2">
    <source>
        <dbReference type="Google" id="ProtNLM"/>
    </source>
</evidence>